<feature type="signal peptide" evidence="1">
    <location>
        <begin position="1"/>
        <end position="17"/>
    </location>
</feature>
<gene>
    <name evidence="3" type="ORF">CYMTET_13192</name>
</gene>
<dbReference type="AlphaFoldDB" id="A0AAE0GJ00"/>
<feature type="domain" description="Phytocyanin" evidence="2">
    <location>
        <begin position="134"/>
        <end position="192"/>
    </location>
</feature>
<keyword evidence="4" id="KW-1185">Reference proteome</keyword>
<keyword evidence="1" id="KW-0732">Signal</keyword>
<dbReference type="Gene3D" id="2.60.40.420">
    <property type="entry name" value="Cupredoxins - blue copper proteins"/>
    <property type="match status" value="1"/>
</dbReference>
<comment type="caution">
    <text evidence="3">The sequence shown here is derived from an EMBL/GenBank/DDBJ whole genome shotgun (WGS) entry which is preliminary data.</text>
</comment>
<protein>
    <recommendedName>
        <fullName evidence="2">Phytocyanin domain-containing protein</fullName>
    </recommendedName>
</protein>
<evidence type="ECO:0000313" key="4">
    <source>
        <dbReference type="Proteomes" id="UP001190700"/>
    </source>
</evidence>
<reference evidence="3 4" key="1">
    <citation type="journal article" date="2015" name="Genome Biol. Evol.">
        <title>Comparative Genomics of a Bacterivorous Green Alga Reveals Evolutionary Causalities and Consequences of Phago-Mixotrophic Mode of Nutrition.</title>
        <authorList>
            <person name="Burns J.A."/>
            <person name="Paasch A."/>
            <person name="Narechania A."/>
            <person name="Kim E."/>
        </authorList>
    </citation>
    <scope>NUCLEOTIDE SEQUENCE [LARGE SCALE GENOMIC DNA]</scope>
    <source>
        <strain evidence="3 4">PLY_AMNH</strain>
    </source>
</reference>
<evidence type="ECO:0000256" key="1">
    <source>
        <dbReference type="SAM" id="SignalP"/>
    </source>
</evidence>
<dbReference type="InterPro" id="IPR003245">
    <property type="entry name" value="Phytocyanin_dom"/>
</dbReference>
<organism evidence="3 4">
    <name type="scientific">Cymbomonas tetramitiformis</name>
    <dbReference type="NCBI Taxonomy" id="36881"/>
    <lineage>
        <taxon>Eukaryota</taxon>
        <taxon>Viridiplantae</taxon>
        <taxon>Chlorophyta</taxon>
        <taxon>Pyramimonadophyceae</taxon>
        <taxon>Pyramimonadales</taxon>
        <taxon>Pyramimonadaceae</taxon>
        <taxon>Cymbomonas</taxon>
    </lineage>
</organism>
<evidence type="ECO:0000259" key="2">
    <source>
        <dbReference type="Pfam" id="PF02298"/>
    </source>
</evidence>
<accession>A0AAE0GJ00</accession>
<dbReference type="SUPFAM" id="SSF49503">
    <property type="entry name" value="Cupredoxins"/>
    <property type="match status" value="1"/>
</dbReference>
<dbReference type="Pfam" id="PF02298">
    <property type="entry name" value="Cu_bind_like"/>
    <property type="match status" value="1"/>
</dbReference>
<evidence type="ECO:0000313" key="3">
    <source>
        <dbReference type="EMBL" id="KAK3278908.1"/>
    </source>
</evidence>
<proteinExistence type="predicted"/>
<sequence>MPCHNAWVASWYMYATAVALSSLASGVREIGTSSVYSSSHQGHDHGYHDHNHGVEDEVSTLNGVFEDAVPNDVSWLGPKRRLTAEESCEGTEGVTHEITWQIPMDPQEIQVKVCDTLALSWSDNHDGHAHAHDYAGNHDVWSSFDSQLFDNCDKANATEEASLAVNSVNIKITEVKDFYLMCSIAGHCQAGQKLKIVVTQLGPFNVMSFHSLDLCGVVFVNFALCELPFMSSIVAFYDTCHASCLSALGEHLFFLVSSI</sequence>
<name>A0AAE0GJ00_9CHLO</name>
<feature type="chain" id="PRO_5042135887" description="Phytocyanin domain-containing protein" evidence="1">
    <location>
        <begin position="18"/>
        <end position="259"/>
    </location>
</feature>
<dbReference type="InterPro" id="IPR008972">
    <property type="entry name" value="Cupredoxin"/>
</dbReference>
<dbReference type="Proteomes" id="UP001190700">
    <property type="component" value="Unassembled WGS sequence"/>
</dbReference>
<dbReference type="GO" id="GO:0009055">
    <property type="term" value="F:electron transfer activity"/>
    <property type="evidence" value="ECO:0007669"/>
    <property type="project" value="InterPro"/>
</dbReference>
<dbReference type="EMBL" id="LGRX02005225">
    <property type="protein sequence ID" value="KAK3278908.1"/>
    <property type="molecule type" value="Genomic_DNA"/>
</dbReference>